<sequence length="180" mass="19944">MSASSMKPRTAADILMSAWATLPNPWSAHRQLVSHGTNHFASPFQPSGRPPSYGSALSWQQTTPGQSGMNMNHQDSLFSTVPLWLPLSPAVNELDDYPLHDLHMLSDLKPQDVTDLQRLSENATRELPSSNITQFSHFSGNTQRPKLTRLKVALGYLRLGRLSPIDLLIHVLDPATPEND</sequence>
<dbReference type="EMBL" id="KN832971">
    <property type="protein sequence ID" value="KIM91511.1"/>
    <property type="molecule type" value="Genomic_DNA"/>
</dbReference>
<dbReference type="HOGENOM" id="CLU_1496781_0_0_1"/>
<reference evidence="2 3" key="1">
    <citation type="submission" date="2014-04" db="EMBL/GenBank/DDBJ databases">
        <authorList>
            <consortium name="DOE Joint Genome Institute"/>
            <person name="Kuo A."/>
            <person name="Tarkka M."/>
            <person name="Buscot F."/>
            <person name="Kohler A."/>
            <person name="Nagy L.G."/>
            <person name="Floudas D."/>
            <person name="Copeland A."/>
            <person name="Barry K.W."/>
            <person name="Cichocki N."/>
            <person name="Veneault-Fourrey C."/>
            <person name="LaButti K."/>
            <person name="Lindquist E.A."/>
            <person name="Lipzen A."/>
            <person name="Lundell T."/>
            <person name="Morin E."/>
            <person name="Murat C."/>
            <person name="Sun H."/>
            <person name="Tunlid A."/>
            <person name="Henrissat B."/>
            <person name="Grigoriev I.V."/>
            <person name="Hibbett D.S."/>
            <person name="Martin F."/>
            <person name="Nordberg H.P."/>
            <person name="Cantor M.N."/>
            <person name="Hua S.X."/>
        </authorList>
    </citation>
    <scope>NUCLEOTIDE SEQUENCE [LARGE SCALE GENOMIC DNA]</scope>
    <source>
        <strain evidence="2 3">F 1598</strain>
    </source>
</reference>
<dbReference type="InParanoid" id="A0A0C3GLR4"/>
<evidence type="ECO:0000313" key="3">
    <source>
        <dbReference type="Proteomes" id="UP000054166"/>
    </source>
</evidence>
<evidence type="ECO:0000313" key="2">
    <source>
        <dbReference type="EMBL" id="KIM91511.1"/>
    </source>
</evidence>
<feature type="compositionally biased region" description="Polar residues" evidence="1">
    <location>
        <begin position="55"/>
        <end position="66"/>
    </location>
</feature>
<gene>
    <name evidence="2" type="ORF">PILCRDRAFT_678</name>
</gene>
<keyword evidence="3" id="KW-1185">Reference proteome</keyword>
<evidence type="ECO:0000256" key="1">
    <source>
        <dbReference type="SAM" id="MobiDB-lite"/>
    </source>
</evidence>
<proteinExistence type="predicted"/>
<accession>A0A0C3GLR4</accession>
<name>A0A0C3GLR4_PILCF</name>
<protein>
    <submittedName>
        <fullName evidence="2">Uncharacterized protein</fullName>
    </submittedName>
</protein>
<dbReference type="Proteomes" id="UP000054166">
    <property type="component" value="Unassembled WGS sequence"/>
</dbReference>
<dbReference type="AlphaFoldDB" id="A0A0C3GLR4"/>
<feature type="region of interest" description="Disordered" evidence="1">
    <location>
        <begin position="37"/>
        <end position="66"/>
    </location>
</feature>
<reference evidence="3" key="2">
    <citation type="submission" date="2015-01" db="EMBL/GenBank/DDBJ databases">
        <title>Evolutionary Origins and Diversification of the Mycorrhizal Mutualists.</title>
        <authorList>
            <consortium name="DOE Joint Genome Institute"/>
            <consortium name="Mycorrhizal Genomics Consortium"/>
            <person name="Kohler A."/>
            <person name="Kuo A."/>
            <person name="Nagy L.G."/>
            <person name="Floudas D."/>
            <person name="Copeland A."/>
            <person name="Barry K.W."/>
            <person name="Cichocki N."/>
            <person name="Veneault-Fourrey C."/>
            <person name="LaButti K."/>
            <person name="Lindquist E.A."/>
            <person name="Lipzen A."/>
            <person name="Lundell T."/>
            <person name="Morin E."/>
            <person name="Murat C."/>
            <person name="Riley R."/>
            <person name="Ohm R."/>
            <person name="Sun H."/>
            <person name="Tunlid A."/>
            <person name="Henrissat B."/>
            <person name="Grigoriev I.V."/>
            <person name="Hibbett D.S."/>
            <person name="Martin F."/>
        </authorList>
    </citation>
    <scope>NUCLEOTIDE SEQUENCE [LARGE SCALE GENOMIC DNA]</scope>
    <source>
        <strain evidence="3">F 1598</strain>
    </source>
</reference>
<organism evidence="2 3">
    <name type="scientific">Piloderma croceum (strain F 1598)</name>
    <dbReference type="NCBI Taxonomy" id="765440"/>
    <lineage>
        <taxon>Eukaryota</taxon>
        <taxon>Fungi</taxon>
        <taxon>Dikarya</taxon>
        <taxon>Basidiomycota</taxon>
        <taxon>Agaricomycotina</taxon>
        <taxon>Agaricomycetes</taxon>
        <taxon>Agaricomycetidae</taxon>
        <taxon>Atheliales</taxon>
        <taxon>Atheliaceae</taxon>
        <taxon>Piloderma</taxon>
    </lineage>
</organism>